<feature type="region of interest" description="Disordered" evidence="2">
    <location>
        <begin position="113"/>
        <end position="133"/>
    </location>
</feature>
<dbReference type="Pfam" id="PF02458">
    <property type="entry name" value="Transferase"/>
    <property type="match status" value="1"/>
</dbReference>
<gene>
    <name evidence="3" type="ORF">RD792_013820</name>
</gene>
<protein>
    <recommendedName>
        <fullName evidence="5">BAHD acyltransferase</fullName>
    </recommendedName>
</protein>
<name>A0ABR0CUJ0_9LAMI</name>
<keyword evidence="4" id="KW-1185">Reference proteome</keyword>
<dbReference type="PANTHER" id="PTHR31896">
    <property type="entry name" value="FAMILY REGULATORY PROTEIN, PUTATIVE (AFU_ORTHOLOGUE AFUA_3G14730)-RELATED"/>
    <property type="match status" value="1"/>
</dbReference>
<evidence type="ECO:0008006" key="5">
    <source>
        <dbReference type="Google" id="ProtNLM"/>
    </source>
</evidence>
<evidence type="ECO:0000313" key="4">
    <source>
        <dbReference type="Proteomes" id="UP001291926"/>
    </source>
</evidence>
<dbReference type="EMBL" id="JAYDYQ010002686">
    <property type="protein sequence ID" value="KAK4480738.1"/>
    <property type="molecule type" value="Genomic_DNA"/>
</dbReference>
<dbReference type="Gene3D" id="3.30.559.10">
    <property type="entry name" value="Chloramphenicol acetyltransferase-like domain"/>
    <property type="match status" value="1"/>
</dbReference>
<dbReference type="PANTHER" id="PTHR31896:SF76">
    <property type="entry name" value="BAHD ACYLTRANSFERASE DCR"/>
    <property type="match status" value="1"/>
</dbReference>
<evidence type="ECO:0000256" key="2">
    <source>
        <dbReference type="SAM" id="MobiDB-lite"/>
    </source>
</evidence>
<evidence type="ECO:0000256" key="1">
    <source>
        <dbReference type="ARBA" id="ARBA00022679"/>
    </source>
</evidence>
<sequence>MDGVEVVTAAVEVMEVAELTAEEGTSKFKELLPYNGILNLEGLQRPLLAVQVTKLKDGLAIGCAFNHAILDGTSTWHFMSSWAAICNGATSISTPPIFERTKARNTIVKLNLSQPSDAPEHAKSASNDDVTTKQTPPLLREKIFKFSESAIDKIKLSQHKQPIQTLHHIPISLRTYLASSHARA</sequence>
<evidence type="ECO:0000313" key="3">
    <source>
        <dbReference type="EMBL" id="KAK4480738.1"/>
    </source>
</evidence>
<organism evidence="3 4">
    <name type="scientific">Penstemon davidsonii</name>
    <dbReference type="NCBI Taxonomy" id="160366"/>
    <lineage>
        <taxon>Eukaryota</taxon>
        <taxon>Viridiplantae</taxon>
        <taxon>Streptophyta</taxon>
        <taxon>Embryophyta</taxon>
        <taxon>Tracheophyta</taxon>
        <taxon>Spermatophyta</taxon>
        <taxon>Magnoliopsida</taxon>
        <taxon>eudicotyledons</taxon>
        <taxon>Gunneridae</taxon>
        <taxon>Pentapetalae</taxon>
        <taxon>asterids</taxon>
        <taxon>lamiids</taxon>
        <taxon>Lamiales</taxon>
        <taxon>Plantaginaceae</taxon>
        <taxon>Cheloneae</taxon>
        <taxon>Penstemon</taxon>
    </lineage>
</organism>
<comment type="caution">
    <text evidence="3">The sequence shown here is derived from an EMBL/GenBank/DDBJ whole genome shotgun (WGS) entry which is preliminary data.</text>
</comment>
<feature type="compositionally biased region" description="Polar residues" evidence="2">
    <location>
        <begin position="124"/>
        <end position="133"/>
    </location>
</feature>
<accession>A0ABR0CUJ0</accession>
<proteinExistence type="predicted"/>
<reference evidence="3 4" key="1">
    <citation type="journal article" date="2023" name="bioRxiv">
        <title>Genome report: Whole genome sequence and annotation of Penstemon davidsonii.</title>
        <authorList>
            <person name="Ostevik K.L."/>
            <person name="Alabady M."/>
            <person name="Zhang M."/>
            <person name="Rausher M.D."/>
        </authorList>
    </citation>
    <scope>NUCLEOTIDE SEQUENCE [LARGE SCALE GENOMIC DNA]</scope>
    <source>
        <strain evidence="3">DNT005</strain>
        <tissue evidence="3">Whole leaf</tissue>
    </source>
</reference>
<dbReference type="InterPro" id="IPR023213">
    <property type="entry name" value="CAT-like_dom_sf"/>
</dbReference>
<dbReference type="Proteomes" id="UP001291926">
    <property type="component" value="Unassembled WGS sequence"/>
</dbReference>
<dbReference type="InterPro" id="IPR051283">
    <property type="entry name" value="Sec_Metabolite_Acyltrans"/>
</dbReference>
<keyword evidence="1" id="KW-0808">Transferase</keyword>